<accession>A0AAN8NS34</accession>
<evidence type="ECO:0000313" key="2">
    <source>
        <dbReference type="Proteomes" id="UP001372834"/>
    </source>
</evidence>
<name>A0AAN8NS34_POLSC</name>
<organism evidence="1 2">
    <name type="scientific">Polyplax serrata</name>
    <name type="common">Common mouse louse</name>
    <dbReference type="NCBI Taxonomy" id="468196"/>
    <lineage>
        <taxon>Eukaryota</taxon>
        <taxon>Metazoa</taxon>
        <taxon>Ecdysozoa</taxon>
        <taxon>Arthropoda</taxon>
        <taxon>Hexapoda</taxon>
        <taxon>Insecta</taxon>
        <taxon>Pterygota</taxon>
        <taxon>Neoptera</taxon>
        <taxon>Paraneoptera</taxon>
        <taxon>Psocodea</taxon>
        <taxon>Troctomorpha</taxon>
        <taxon>Phthiraptera</taxon>
        <taxon>Anoplura</taxon>
        <taxon>Polyplacidae</taxon>
        <taxon>Polyplax</taxon>
    </lineage>
</organism>
<dbReference type="Proteomes" id="UP001372834">
    <property type="component" value="Unassembled WGS sequence"/>
</dbReference>
<proteinExistence type="predicted"/>
<dbReference type="EMBL" id="JAWJWE010000040">
    <property type="protein sequence ID" value="KAK6619581.1"/>
    <property type="molecule type" value="Genomic_DNA"/>
</dbReference>
<protein>
    <submittedName>
        <fullName evidence="1">Uncharacterized protein</fullName>
    </submittedName>
</protein>
<evidence type="ECO:0000313" key="1">
    <source>
        <dbReference type="EMBL" id="KAK6619581.1"/>
    </source>
</evidence>
<dbReference type="AlphaFoldDB" id="A0AAN8NS34"/>
<comment type="caution">
    <text evidence="1">The sequence shown here is derived from an EMBL/GenBank/DDBJ whole genome shotgun (WGS) entry which is preliminary data.</text>
</comment>
<reference evidence="1 2" key="1">
    <citation type="submission" date="2023-10" db="EMBL/GenBank/DDBJ databases">
        <title>Genomes of two closely related lineages of the louse Polyplax serrata with different host specificities.</title>
        <authorList>
            <person name="Martinu J."/>
            <person name="Tarabai H."/>
            <person name="Stefka J."/>
            <person name="Hypsa V."/>
        </authorList>
    </citation>
    <scope>NUCLEOTIDE SEQUENCE [LARGE SCALE GENOMIC DNA]</scope>
    <source>
        <strain evidence="1">HR10_N</strain>
    </source>
</reference>
<gene>
    <name evidence="1" type="ORF">RUM43_012338</name>
</gene>
<sequence>MVNFCFRLFCNALNWGDDGKAGEIEDFVLLPKTEYEMERALAPVEGKIAGRLLSDMRKTSLALKSKSGGYAIRGRRSHRTLTNSRHVFDKDDDDGNIIKSVIYTVILNEVSKYWAFDRGTRGRCHT</sequence>